<dbReference type="OrthoDB" id="8062037at2759"/>
<gene>
    <name evidence="11" type="ORF">J5N97_022147</name>
</gene>
<evidence type="ECO:0000259" key="10">
    <source>
        <dbReference type="PROSITE" id="PS50089"/>
    </source>
</evidence>
<dbReference type="InterPro" id="IPR001841">
    <property type="entry name" value="Znf_RING"/>
</dbReference>
<evidence type="ECO:0000256" key="8">
    <source>
        <dbReference type="PROSITE-ProRule" id="PRU00175"/>
    </source>
</evidence>
<evidence type="ECO:0000256" key="5">
    <source>
        <dbReference type="ARBA" id="ARBA00022771"/>
    </source>
</evidence>
<comment type="catalytic activity">
    <reaction evidence="1">
        <text>S-ubiquitinyl-[E2 ubiquitin-conjugating enzyme]-L-cysteine + [acceptor protein]-L-lysine = [E2 ubiquitin-conjugating enzyme]-L-cysteine + N(6)-ubiquitinyl-[acceptor protein]-L-lysine.</text>
        <dbReference type="EC" id="2.3.2.27"/>
    </reaction>
</comment>
<keyword evidence="5 8" id="KW-0863">Zinc-finger</keyword>
<evidence type="ECO:0000256" key="9">
    <source>
        <dbReference type="SAM" id="MobiDB-lite"/>
    </source>
</evidence>
<sequence>MPLILQCLPNSTITIGGQLPASTSANFLLPYKVIARMGAFCCCPCGEDFEEYAHPNNPIYRHCICLRYFCHQLFSGYSAMFQRLEGRAAPSPVQGVTPLTPTGLGTSAAENAMSETYHLVTRPATYDADPRYSRSQREGLVSRREKGASHVQDDSQMLRKNGSSSGVDHLAAAKKRSSADSEDEGKPNRSESDKSLSAKGFGTGYVLTASEDEDVCPTCLEEYTPDNPKIVTKCSHHFHLGCIYEWMERSENCPICGKEMDFCESP</sequence>
<evidence type="ECO:0000256" key="2">
    <source>
        <dbReference type="ARBA" id="ARBA00012483"/>
    </source>
</evidence>
<feature type="compositionally biased region" description="Basic and acidic residues" evidence="9">
    <location>
        <begin position="184"/>
        <end position="196"/>
    </location>
</feature>
<dbReference type="PROSITE" id="PS50089">
    <property type="entry name" value="ZF_RING_2"/>
    <property type="match status" value="1"/>
</dbReference>
<evidence type="ECO:0000313" key="11">
    <source>
        <dbReference type="EMBL" id="KAJ0969270.1"/>
    </source>
</evidence>
<reference evidence="11" key="2">
    <citation type="journal article" date="2022" name="Hortic Res">
        <title>The genome of Dioscorea zingiberensis sheds light on the biosynthesis, origin and evolution of the medicinally important diosgenin saponins.</title>
        <authorList>
            <person name="Li Y."/>
            <person name="Tan C."/>
            <person name="Li Z."/>
            <person name="Guo J."/>
            <person name="Li S."/>
            <person name="Chen X."/>
            <person name="Wang C."/>
            <person name="Dai X."/>
            <person name="Yang H."/>
            <person name="Song W."/>
            <person name="Hou L."/>
            <person name="Xu J."/>
            <person name="Tong Z."/>
            <person name="Xu A."/>
            <person name="Yuan X."/>
            <person name="Wang W."/>
            <person name="Yang Q."/>
            <person name="Chen L."/>
            <person name="Sun Z."/>
            <person name="Wang K."/>
            <person name="Pan B."/>
            <person name="Chen J."/>
            <person name="Bao Y."/>
            <person name="Liu F."/>
            <person name="Qi X."/>
            <person name="Gang D.R."/>
            <person name="Wen J."/>
            <person name="Li J."/>
        </authorList>
    </citation>
    <scope>NUCLEOTIDE SEQUENCE</scope>
    <source>
        <strain evidence="11">Dzin_1.0</strain>
    </source>
</reference>
<name>A0A9D5HAL4_9LILI</name>
<dbReference type="PANTHER" id="PTHR46463">
    <property type="entry name" value="ZINC FINGER, RING/FYVE/PHD-TYPE"/>
    <property type="match status" value="1"/>
</dbReference>
<dbReference type="GO" id="GO:0061630">
    <property type="term" value="F:ubiquitin protein ligase activity"/>
    <property type="evidence" value="ECO:0007669"/>
    <property type="project" value="UniProtKB-EC"/>
</dbReference>
<evidence type="ECO:0000313" key="12">
    <source>
        <dbReference type="Proteomes" id="UP001085076"/>
    </source>
</evidence>
<dbReference type="Proteomes" id="UP001085076">
    <property type="component" value="Miscellaneous, Linkage group lg06"/>
</dbReference>
<organism evidence="11 12">
    <name type="scientific">Dioscorea zingiberensis</name>
    <dbReference type="NCBI Taxonomy" id="325984"/>
    <lineage>
        <taxon>Eukaryota</taxon>
        <taxon>Viridiplantae</taxon>
        <taxon>Streptophyta</taxon>
        <taxon>Embryophyta</taxon>
        <taxon>Tracheophyta</taxon>
        <taxon>Spermatophyta</taxon>
        <taxon>Magnoliopsida</taxon>
        <taxon>Liliopsida</taxon>
        <taxon>Dioscoreales</taxon>
        <taxon>Dioscoreaceae</taxon>
        <taxon>Dioscorea</taxon>
    </lineage>
</organism>
<dbReference type="Pfam" id="PF13639">
    <property type="entry name" value="zf-RING_2"/>
    <property type="match status" value="1"/>
</dbReference>
<dbReference type="EMBL" id="JAGGNH010000006">
    <property type="protein sequence ID" value="KAJ0969270.1"/>
    <property type="molecule type" value="Genomic_DNA"/>
</dbReference>
<dbReference type="Gene3D" id="3.30.40.10">
    <property type="entry name" value="Zinc/RING finger domain, C3HC4 (zinc finger)"/>
    <property type="match status" value="1"/>
</dbReference>
<evidence type="ECO:0000256" key="1">
    <source>
        <dbReference type="ARBA" id="ARBA00000900"/>
    </source>
</evidence>
<dbReference type="InterPro" id="IPR013083">
    <property type="entry name" value="Znf_RING/FYVE/PHD"/>
</dbReference>
<keyword evidence="4" id="KW-0479">Metal-binding</keyword>
<dbReference type="SMART" id="SM00184">
    <property type="entry name" value="RING"/>
    <property type="match status" value="1"/>
</dbReference>
<keyword evidence="12" id="KW-1185">Reference proteome</keyword>
<dbReference type="EC" id="2.3.2.27" evidence="2"/>
<proteinExistence type="predicted"/>
<dbReference type="PANTHER" id="PTHR46463:SF10">
    <property type="entry name" value="OS01G0926200 PROTEIN"/>
    <property type="match status" value="1"/>
</dbReference>
<dbReference type="FunFam" id="3.30.40.10:FF:000521">
    <property type="entry name" value="RING/U-box superfamily protein"/>
    <property type="match status" value="1"/>
</dbReference>
<keyword evidence="3" id="KW-0808">Transferase</keyword>
<dbReference type="CDD" id="cd23116">
    <property type="entry name" value="RING-H2_AIRP1-like"/>
    <property type="match status" value="1"/>
</dbReference>
<dbReference type="GO" id="GO:0008270">
    <property type="term" value="F:zinc ion binding"/>
    <property type="evidence" value="ECO:0007669"/>
    <property type="project" value="UniProtKB-KW"/>
</dbReference>
<keyword evidence="6" id="KW-0833">Ubl conjugation pathway</keyword>
<dbReference type="SUPFAM" id="SSF57850">
    <property type="entry name" value="RING/U-box"/>
    <property type="match status" value="1"/>
</dbReference>
<comment type="caution">
    <text evidence="11">The sequence shown here is derived from an EMBL/GenBank/DDBJ whole genome shotgun (WGS) entry which is preliminary data.</text>
</comment>
<keyword evidence="7" id="KW-0862">Zinc</keyword>
<reference evidence="11" key="1">
    <citation type="submission" date="2021-03" db="EMBL/GenBank/DDBJ databases">
        <authorList>
            <person name="Li Z."/>
            <person name="Yang C."/>
        </authorList>
    </citation>
    <scope>NUCLEOTIDE SEQUENCE</scope>
    <source>
        <strain evidence="11">Dzin_1.0</strain>
        <tissue evidence="11">Leaf</tissue>
    </source>
</reference>
<dbReference type="AlphaFoldDB" id="A0A9D5HAL4"/>
<feature type="domain" description="RING-type" evidence="10">
    <location>
        <begin position="216"/>
        <end position="256"/>
    </location>
</feature>
<evidence type="ECO:0000256" key="7">
    <source>
        <dbReference type="ARBA" id="ARBA00022833"/>
    </source>
</evidence>
<evidence type="ECO:0000256" key="6">
    <source>
        <dbReference type="ARBA" id="ARBA00022786"/>
    </source>
</evidence>
<evidence type="ECO:0000256" key="3">
    <source>
        <dbReference type="ARBA" id="ARBA00022679"/>
    </source>
</evidence>
<feature type="compositionally biased region" description="Basic and acidic residues" evidence="9">
    <location>
        <begin position="128"/>
        <end position="157"/>
    </location>
</feature>
<accession>A0A9D5HAL4</accession>
<protein>
    <recommendedName>
        <fullName evidence="2">RING-type E3 ubiquitin transferase</fullName>
        <ecNumber evidence="2">2.3.2.27</ecNumber>
    </recommendedName>
</protein>
<evidence type="ECO:0000256" key="4">
    <source>
        <dbReference type="ARBA" id="ARBA00022723"/>
    </source>
</evidence>
<feature type="region of interest" description="Disordered" evidence="9">
    <location>
        <begin position="125"/>
        <end position="197"/>
    </location>
</feature>